<keyword evidence="2" id="KW-1185">Reference proteome</keyword>
<proteinExistence type="predicted"/>
<organism evidence="1 2">
    <name type="scientific">Linum tenue</name>
    <dbReference type="NCBI Taxonomy" id="586396"/>
    <lineage>
        <taxon>Eukaryota</taxon>
        <taxon>Viridiplantae</taxon>
        <taxon>Streptophyta</taxon>
        <taxon>Embryophyta</taxon>
        <taxon>Tracheophyta</taxon>
        <taxon>Spermatophyta</taxon>
        <taxon>Magnoliopsida</taxon>
        <taxon>eudicotyledons</taxon>
        <taxon>Gunneridae</taxon>
        <taxon>Pentapetalae</taxon>
        <taxon>rosids</taxon>
        <taxon>fabids</taxon>
        <taxon>Malpighiales</taxon>
        <taxon>Linaceae</taxon>
        <taxon>Linum</taxon>
    </lineage>
</organism>
<comment type="caution">
    <text evidence="1">The sequence shown here is derived from an EMBL/GenBank/DDBJ whole genome shotgun (WGS) entry which is preliminary data.</text>
</comment>
<protein>
    <submittedName>
        <fullName evidence="1">Uncharacterized protein</fullName>
    </submittedName>
</protein>
<accession>A0AAV0S0R8</accession>
<dbReference type="EMBL" id="CAMGYJ010000011">
    <property type="protein sequence ID" value="CAI0626749.1"/>
    <property type="molecule type" value="Genomic_DNA"/>
</dbReference>
<evidence type="ECO:0000313" key="2">
    <source>
        <dbReference type="Proteomes" id="UP001154282"/>
    </source>
</evidence>
<evidence type="ECO:0000313" key="1">
    <source>
        <dbReference type="EMBL" id="CAI0626749.1"/>
    </source>
</evidence>
<dbReference type="Proteomes" id="UP001154282">
    <property type="component" value="Unassembled WGS sequence"/>
</dbReference>
<gene>
    <name evidence="1" type="ORF">LITE_LOCUS50989</name>
</gene>
<name>A0AAV0S0R8_9ROSI</name>
<reference evidence="1" key="1">
    <citation type="submission" date="2022-08" db="EMBL/GenBank/DDBJ databases">
        <authorList>
            <person name="Gutierrez-Valencia J."/>
        </authorList>
    </citation>
    <scope>NUCLEOTIDE SEQUENCE</scope>
</reference>
<sequence length="13" mass="1300">MEGVLVLGVGTKP</sequence>